<dbReference type="PANTHER" id="PTHR24104">
    <property type="entry name" value="E3 UBIQUITIN-PROTEIN LIGASE NHLRC1-RELATED"/>
    <property type="match status" value="1"/>
</dbReference>
<dbReference type="SUPFAM" id="SSF63829">
    <property type="entry name" value="Calcium-dependent phosphotriesterase"/>
    <property type="match status" value="1"/>
</dbReference>
<dbReference type="STRING" id="1851148.SMSP2_01742"/>
<evidence type="ECO:0000256" key="2">
    <source>
        <dbReference type="PROSITE-ProRule" id="PRU00504"/>
    </source>
</evidence>
<dbReference type="InterPro" id="IPR012334">
    <property type="entry name" value="Pectin_lyas_fold"/>
</dbReference>
<dbReference type="Gene3D" id="2.120.10.30">
    <property type="entry name" value="TolB, C-terminal domain"/>
    <property type="match status" value="1"/>
</dbReference>
<dbReference type="PROSITE" id="PS51125">
    <property type="entry name" value="NHL"/>
    <property type="match status" value="2"/>
</dbReference>
<proteinExistence type="predicted"/>
<feature type="domain" description="Right handed beta helix" evidence="3">
    <location>
        <begin position="971"/>
        <end position="1094"/>
    </location>
</feature>
<dbReference type="GO" id="GO:0008270">
    <property type="term" value="F:zinc ion binding"/>
    <property type="evidence" value="ECO:0007669"/>
    <property type="project" value="UniProtKB-KW"/>
</dbReference>
<dbReference type="Proteomes" id="UP000188181">
    <property type="component" value="Chromosome"/>
</dbReference>
<dbReference type="InterPro" id="IPR006626">
    <property type="entry name" value="PbH1"/>
</dbReference>
<feature type="repeat" description="NHL" evidence="2">
    <location>
        <begin position="676"/>
        <end position="719"/>
    </location>
</feature>
<dbReference type="InterPro" id="IPR011050">
    <property type="entry name" value="Pectin_lyase_fold/virulence"/>
</dbReference>
<dbReference type="AlphaFoldDB" id="A0A1Q2MFD2"/>
<sequence precursor="true">MFRLYPISGVSLRAVIAFMLLAVSAASLGICDEQPWQRVNGGYALNSGSPARGSAVFLKTVVTGSGDLVYIYNDQKIPAAMGRFQCCGSQPSYQWQVYSGGKWSADSDAVPQSLSNTIAAFSDPVNIFAVEGSEDAFFAAACFPSGGIRNSLIGMDIHGGVVNLEYDGTAGSRFWVSGAEYQRFGMSALVDAWNGVKGDMAFDPHSGTGILISTKGDWLNGGYGDKLVAVNYDRNNSKQRWRRWDSQNGGWYKDNSWPPTRDVARYALPNPKAAKGEKYTNPRIARIDNGRYIVTFGYAGTKGSITSMLLYDENAGGEWSWFNGSGFSQGGSFDYAPIVDSDVSRTVRLEVLQGGGIKFFYQKNNHVYEKGLKFKETGLQITETENQLAAASEYITVQDKQGGLWLFYVHKNNELMLIKKPSAGGWTQERLVYTGGGLKIRILDVNFAGKDQMPIAFTAEQDKDGSSEIYAVSPDCKCFRQDEKPLRFKSQPKGITADARIKYAGETVNTAKPYAPYGSQHPARMVIDSNQYLYSVNSAVCNAVIRDKDETSPERAVSWGGFWDHLYFPGGCCVDNIRGKVYMSNRIIDGGGGSAWANSYIREFDMDYRTKSLGWKKLRSKVPPGWDSKYRSTIFGSGKWISDIALDQSRGRLYAVSAGECRIKVYDVNGSKPVLSKTFGGPGSAAGEFRFPQGIDIDPDGNLYVVDIANHRIQKFAAGGKFIKSWGSPGRDSGEFVYPYDIAADPKLELVYVADPFNSRLQIFDRQGRFIYSFSSWQQQGKPAQFGTLSGVAADGQGNIYAGNDRNVLKFTIVGFDRDDDKNGIPDLLEGGVHAIRVQSVGGAVIEPAADITLKKGQDAGFRISFPAGQSGDVIVDGESVGAVTEYEFKGISQNHSITALAGRIYNRTSAAVYETIRDAVSHASAGDVIVLSPGTYNEQINFAGKEIRITGIDPLEPEIVAKTVIDAQGAQAAAIFTQGEGSGAVLEGVTLTNASSGLLVMSFSMQAKQARPIIRNCKITGNTVGVFVMGGTPTVEKCWIGDNKQNQLVLANSSAVIRNNTIASPQIDDADSKAIVIQNSPDAVLEDNRLDASGGDL</sequence>
<reference evidence="5" key="1">
    <citation type="submission" date="2017-02" db="EMBL/GenBank/DDBJ databases">
        <title>Comparative genomics and description of representatives of a novel lineage of planctomycetes thriving in anoxic sediments.</title>
        <authorList>
            <person name="Spring S."/>
            <person name="Bunk B."/>
            <person name="Sproer C."/>
        </authorList>
    </citation>
    <scope>NUCLEOTIDE SEQUENCE [LARGE SCALE GENOMIC DNA]</scope>
    <source>
        <strain evidence="5">SM-Chi-D1</strain>
    </source>
</reference>
<dbReference type="SUPFAM" id="SSF51126">
    <property type="entry name" value="Pectin lyase-like"/>
    <property type="match status" value="1"/>
</dbReference>
<evidence type="ECO:0000259" key="3">
    <source>
        <dbReference type="Pfam" id="PF13229"/>
    </source>
</evidence>
<dbReference type="InterPro" id="IPR050952">
    <property type="entry name" value="TRIM-NHL_E3_ligases"/>
</dbReference>
<dbReference type="RefSeq" id="WP_146683553.1">
    <property type="nucleotide sequence ID" value="NZ_CP019646.1"/>
</dbReference>
<name>A0A1Q2MFD2_9BACT</name>
<evidence type="ECO:0000256" key="1">
    <source>
        <dbReference type="ARBA" id="ARBA00022737"/>
    </source>
</evidence>
<gene>
    <name evidence="4" type="ORF">SMSP2_01742</name>
</gene>
<dbReference type="Pfam" id="PF13229">
    <property type="entry name" value="Beta_helix"/>
    <property type="match status" value="1"/>
</dbReference>
<dbReference type="OrthoDB" id="9799230at2"/>
<dbReference type="InterPro" id="IPR011042">
    <property type="entry name" value="6-blade_b-propeller_TolB-like"/>
</dbReference>
<dbReference type="InterPro" id="IPR001258">
    <property type="entry name" value="NHL_repeat"/>
</dbReference>
<dbReference type="Gene3D" id="2.160.20.10">
    <property type="entry name" value="Single-stranded right-handed beta-helix, Pectin lyase-like"/>
    <property type="match status" value="1"/>
</dbReference>
<dbReference type="EMBL" id="CP019646">
    <property type="protein sequence ID" value="AQQ71369.1"/>
    <property type="molecule type" value="Genomic_DNA"/>
</dbReference>
<keyword evidence="5" id="KW-1185">Reference proteome</keyword>
<dbReference type="SMART" id="SM00710">
    <property type="entry name" value="PbH1"/>
    <property type="match status" value="3"/>
</dbReference>
<dbReference type="PANTHER" id="PTHR24104:SF25">
    <property type="entry name" value="PROTEIN LIN-41"/>
    <property type="match status" value="1"/>
</dbReference>
<dbReference type="InterPro" id="IPR039448">
    <property type="entry name" value="Beta_helix"/>
</dbReference>
<evidence type="ECO:0000313" key="5">
    <source>
        <dbReference type="Proteomes" id="UP000188181"/>
    </source>
</evidence>
<protein>
    <submittedName>
        <fullName evidence="4">Nitrous oxide reductase family maturation protein NosD</fullName>
    </submittedName>
</protein>
<feature type="repeat" description="NHL" evidence="2">
    <location>
        <begin position="727"/>
        <end position="767"/>
    </location>
</feature>
<dbReference type="KEGG" id="pbas:SMSP2_01742"/>
<accession>A0A1Q2MFD2</accession>
<organism evidence="4 5">
    <name type="scientific">Limihaloglobus sulfuriphilus</name>
    <dbReference type="NCBI Taxonomy" id="1851148"/>
    <lineage>
        <taxon>Bacteria</taxon>
        <taxon>Pseudomonadati</taxon>
        <taxon>Planctomycetota</taxon>
        <taxon>Phycisphaerae</taxon>
        <taxon>Sedimentisphaerales</taxon>
        <taxon>Sedimentisphaeraceae</taxon>
        <taxon>Limihaloglobus</taxon>
    </lineage>
</organism>
<keyword evidence="1" id="KW-0677">Repeat</keyword>
<dbReference type="CDD" id="cd05819">
    <property type="entry name" value="NHL"/>
    <property type="match status" value="1"/>
</dbReference>
<evidence type="ECO:0000313" key="4">
    <source>
        <dbReference type="EMBL" id="AQQ71369.1"/>
    </source>
</evidence>
<dbReference type="Pfam" id="PF01436">
    <property type="entry name" value="NHL"/>
    <property type="match status" value="1"/>
</dbReference>